<dbReference type="RefSeq" id="WP_012648766.1">
    <property type="nucleotide sequence ID" value="NC_011979.1"/>
</dbReference>
<dbReference type="Pfam" id="PF00512">
    <property type="entry name" value="HisKA"/>
    <property type="match status" value="1"/>
</dbReference>
<dbReference type="Pfam" id="PF02518">
    <property type="entry name" value="HATPase_c"/>
    <property type="match status" value="1"/>
</dbReference>
<dbReference type="STRING" id="316067.Geob_3701"/>
<dbReference type="Gene3D" id="3.30.450.40">
    <property type="match status" value="2"/>
</dbReference>
<dbReference type="OrthoDB" id="9760427at2"/>
<evidence type="ECO:0000256" key="7">
    <source>
        <dbReference type="ARBA" id="ARBA00022840"/>
    </source>
</evidence>
<dbReference type="InterPro" id="IPR029016">
    <property type="entry name" value="GAF-like_dom_sf"/>
</dbReference>
<keyword evidence="8" id="KW-0902">Two-component regulatory system</keyword>
<dbReference type="InterPro" id="IPR003018">
    <property type="entry name" value="GAF"/>
</dbReference>
<dbReference type="InterPro" id="IPR036097">
    <property type="entry name" value="HisK_dim/P_sf"/>
</dbReference>
<dbReference type="CDD" id="cd00082">
    <property type="entry name" value="HisKA"/>
    <property type="match status" value="1"/>
</dbReference>
<keyword evidence="5" id="KW-0547">Nucleotide-binding</keyword>
<reference evidence="11 12" key="1">
    <citation type="submission" date="2009-01" db="EMBL/GenBank/DDBJ databases">
        <title>Complete sequence of Geobacter sp. FRC-32.</title>
        <authorList>
            <consortium name="US DOE Joint Genome Institute"/>
            <person name="Lucas S."/>
            <person name="Copeland A."/>
            <person name="Lapidus A."/>
            <person name="Glavina del Rio T."/>
            <person name="Dalin E."/>
            <person name="Tice H."/>
            <person name="Bruce D."/>
            <person name="Goodwin L."/>
            <person name="Pitluck S."/>
            <person name="Saunders E."/>
            <person name="Brettin T."/>
            <person name="Detter J.C."/>
            <person name="Han C."/>
            <person name="Larimer F."/>
            <person name="Land M."/>
            <person name="Hauser L."/>
            <person name="Kyrpides N."/>
            <person name="Ovchinnikova G."/>
            <person name="Kostka J."/>
            <person name="Richardson P."/>
        </authorList>
    </citation>
    <scope>NUCLEOTIDE SEQUENCE [LARGE SCALE GENOMIC DNA]</scope>
    <source>
        <strain evidence="12">DSM 22248 / JCM 15807 / FRC-32</strain>
    </source>
</reference>
<evidence type="ECO:0000256" key="8">
    <source>
        <dbReference type="ARBA" id="ARBA00023012"/>
    </source>
</evidence>
<dbReference type="eggNOG" id="COG4191">
    <property type="taxonomic scope" value="Bacteria"/>
</dbReference>
<evidence type="ECO:0000256" key="6">
    <source>
        <dbReference type="ARBA" id="ARBA00022777"/>
    </source>
</evidence>
<dbReference type="HOGENOM" id="CLU_018526_0_0_7"/>
<dbReference type="Pfam" id="PF01590">
    <property type="entry name" value="GAF"/>
    <property type="match status" value="2"/>
</dbReference>
<sequence>MTFRDRYNLLSYAVRIADAPNRTSLQKLKSLVKRLAGSLQLTSVTIYLHDQYQGCLSRKISSADPGTMTPCNIPPGQGGAGICAARRIPLSIPPQALHADETRHGSEVEFLCEPISRNDRFFGVLAIGLGPNESLTATRKKVLEQVRTIALQLLTNLSAENDKKLKDLSLLYRVSNTILSTIELNKLIHLTLTALTSGPAPFFDRAMLFLINKRSGIMQGMLGVTRETSACCTDPFSESEDILASRWDISDDNMVCQRQADFNQKVMASRLELDKSLNLASRAVLEKRLIYVPVAAREKQADHTFIKRFGITSFAVAPLIAREKVVGVIVVDNSLEGRPISKDNLRFLQLFTNQAGMAIQNSILYNRIEDTNRDLSEAQDRLIQGERLAAIGEMAAGIAHELKGPLVAIGGFARRLAGRLAKASDEKESADLIVREVLRLEKMLTDILSFSKKTTICYTPCNISEIVKDALAVVRPSLEEKGIRVTTRFPRKIEALLGDCQQLKQVFINLFFNGQEAMKNGGELAIRVGTSTIDGQKAVAVKVRDTGGGIPLETLHHIFNPFYTTKDTGTGLGLPIANRIITNHCGKIHINNRPGIGVEFSVVVPIQN</sequence>
<dbReference type="EC" id="2.7.13.3" evidence="2"/>
<feature type="coiled-coil region" evidence="9">
    <location>
        <begin position="361"/>
        <end position="388"/>
    </location>
</feature>
<evidence type="ECO:0000259" key="10">
    <source>
        <dbReference type="PROSITE" id="PS50109"/>
    </source>
</evidence>
<dbReference type="PROSITE" id="PS50109">
    <property type="entry name" value="HIS_KIN"/>
    <property type="match status" value="1"/>
</dbReference>
<dbReference type="KEGG" id="geo:Geob_3701"/>
<evidence type="ECO:0000256" key="4">
    <source>
        <dbReference type="ARBA" id="ARBA00022679"/>
    </source>
</evidence>
<accession>B9M719</accession>
<dbReference type="SMART" id="SM00388">
    <property type="entry name" value="HisKA"/>
    <property type="match status" value="1"/>
</dbReference>
<dbReference type="AlphaFoldDB" id="B9M719"/>
<organism evidence="11 12">
    <name type="scientific">Geotalea daltonii (strain DSM 22248 / JCM 15807 / FRC-32)</name>
    <name type="common">Geobacter daltonii</name>
    <dbReference type="NCBI Taxonomy" id="316067"/>
    <lineage>
        <taxon>Bacteria</taxon>
        <taxon>Pseudomonadati</taxon>
        <taxon>Thermodesulfobacteriota</taxon>
        <taxon>Desulfuromonadia</taxon>
        <taxon>Geobacterales</taxon>
        <taxon>Geobacteraceae</taxon>
        <taxon>Geotalea</taxon>
    </lineage>
</organism>
<dbReference type="GO" id="GO:0005524">
    <property type="term" value="F:ATP binding"/>
    <property type="evidence" value="ECO:0007669"/>
    <property type="project" value="UniProtKB-KW"/>
</dbReference>
<dbReference type="eggNOG" id="COG2203">
    <property type="taxonomic scope" value="Bacteria"/>
</dbReference>
<dbReference type="InterPro" id="IPR005467">
    <property type="entry name" value="His_kinase_dom"/>
</dbReference>
<keyword evidence="3" id="KW-0597">Phosphoprotein</keyword>
<keyword evidence="9" id="KW-0175">Coiled coil</keyword>
<keyword evidence="12" id="KW-1185">Reference proteome</keyword>
<dbReference type="PRINTS" id="PR00344">
    <property type="entry name" value="BCTRLSENSOR"/>
</dbReference>
<comment type="catalytic activity">
    <reaction evidence="1">
        <text>ATP + protein L-histidine = ADP + protein N-phospho-L-histidine.</text>
        <dbReference type="EC" id="2.7.13.3"/>
    </reaction>
</comment>
<protein>
    <recommendedName>
        <fullName evidence="2">histidine kinase</fullName>
        <ecNumber evidence="2">2.7.13.3</ecNumber>
    </recommendedName>
</protein>
<dbReference type="SUPFAM" id="SSF47384">
    <property type="entry name" value="Homodimeric domain of signal transducing histidine kinase"/>
    <property type="match status" value="1"/>
</dbReference>
<dbReference type="SUPFAM" id="SSF55781">
    <property type="entry name" value="GAF domain-like"/>
    <property type="match status" value="2"/>
</dbReference>
<dbReference type="SUPFAM" id="SSF55874">
    <property type="entry name" value="ATPase domain of HSP90 chaperone/DNA topoisomerase II/histidine kinase"/>
    <property type="match status" value="1"/>
</dbReference>
<dbReference type="SMART" id="SM00387">
    <property type="entry name" value="HATPase_c"/>
    <property type="match status" value="1"/>
</dbReference>
<proteinExistence type="predicted"/>
<evidence type="ECO:0000313" key="11">
    <source>
        <dbReference type="EMBL" id="ACM22040.1"/>
    </source>
</evidence>
<dbReference type="InterPro" id="IPR004358">
    <property type="entry name" value="Sig_transdc_His_kin-like_C"/>
</dbReference>
<dbReference type="SMART" id="SM00065">
    <property type="entry name" value="GAF"/>
    <property type="match status" value="1"/>
</dbReference>
<evidence type="ECO:0000256" key="3">
    <source>
        <dbReference type="ARBA" id="ARBA00022553"/>
    </source>
</evidence>
<name>B9M719_GEODF</name>
<keyword evidence="4" id="KW-0808">Transferase</keyword>
<evidence type="ECO:0000313" key="12">
    <source>
        <dbReference type="Proteomes" id="UP000007721"/>
    </source>
</evidence>
<dbReference type="InterPro" id="IPR003594">
    <property type="entry name" value="HATPase_dom"/>
</dbReference>
<dbReference type="EMBL" id="CP001390">
    <property type="protein sequence ID" value="ACM22040.1"/>
    <property type="molecule type" value="Genomic_DNA"/>
</dbReference>
<evidence type="ECO:0000256" key="1">
    <source>
        <dbReference type="ARBA" id="ARBA00000085"/>
    </source>
</evidence>
<dbReference type="Gene3D" id="1.10.287.130">
    <property type="match status" value="1"/>
</dbReference>
<feature type="domain" description="Histidine kinase" evidence="10">
    <location>
        <begin position="397"/>
        <end position="608"/>
    </location>
</feature>
<keyword evidence="7" id="KW-0067">ATP-binding</keyword>
<evidence type="ECO:0000256" key="2">
    <source>
        <dbReference type="ARBA" id="ARBA00012438"/>
    </source>
</evidence>
<dbReference type="PANTHER" id="PTHR43065">
    <property type="entry name" value="SENSOR HISTIDINE KINASE"/>
    <property type="match status" value="1"/>
</dbReference>
<evidence type="ECO:0000256" key="9">
    <source>
        <dbReference type="SAM" id="Coils"/>
    </source>
</evidence>
<gene>
    <name evidence="11" type="ordered locus">Geob_3701</name>
</gene>
<evidence type="ECO:0000256" key="5">
    <source>
        <dbReference type="ARBA" id="ARBA00022741"/>
    </source>
</evidence>
<dbReference type="Gene3D" id="3.30.565.10">
    <property type="entry name" value="Histidine kinase-like ATPase, C-terminal domain"/>
    <property type="match status" value="1"/>
</dbReference>
<dbReference type="InterPro" id="IPR003661">
    <property type="entry name" value="HisK_dim/P_dom"/>
</dbReference>
<dbReference type="GO" id="GO:0000155">
    <property type="term" value="F:phosphorelay sensor kinase activity"/>
    <property type="evidence" value="ECO:0007669"/>
    <property type="project" value="InterPro"/>
</dbReference>
<dbReference type="Proteomes" id="UP000007721">
    <property type="component" value="Chromosome"/>
</dbReference>
<dbReference type="PANTHER" id="PTHR43065:SF10">
    <property type="entry name" value="PEROXIDE STRESS-ACTIVATED HISTIDINE KINASE MAK3"/>
    <property type="match status" value="1"/>
</dbReference>
<keyword evidence="6 11" id="KW-0418">Kinase</keyword>
<dbReference type="InterPro" id="IPR036890">
    <property type="entry name" value="HATPase_C_sf"/>
</dbReference>